<dbReference type="SMART" id="SM00342">
    <property type="entry name" value="HTH_ARAC"/>
    <property type="match status" value="1"/>
</dbReference>
<dbReference type="Proteomes" id="UP000800303">
    <property type="component" value="Unassembled WGS sequence"/>
</dbReference>
<organism evidence="5 6">
    <name type="scientific">Saccharibacillus alkalitolerans</name>
    <dbReference type="NCBI Taxonomy" id="2705290"/>
    <lineage>
        <taxon>Bacteria</taxon>
        <taxon>Bacillati</taxon>
        <taxon>Bacillota</taxon>
        <taxon>Bacilli</taxon>
        <taxon>Bacillales</taxon>
        <taxon>Paenibacillaceae</taxon>
        <taxon>Saccharibacillus</taxon>
    </lineage>
</organism>
<gene>
    <name evidence="5" type="ORF">GYN08_18040</name>
</gene>
<dbReference type="Pfam" id="PF12833">
    <property type="entry name" value="HTH_18"/>
    <property type="match status" value="1"/>
</dbReference>
<keyword evidence="2" id="KW-0238">DNA-binding</keyword>
<dbReference type="InterPro" id="IPR020449">
    <property type="entry name" value="Tscrpt_reg_AraC-type_HTH"/>
</dbReference>
<dbReference type="PROSITE" id="PS01124">
    <property type="entry name" value="HTH_ARAC_FAMILY_2"/>
    <property type="match status" value="1"/>
</dbReference>
<name>A0ABX0F8A6_9BACL</name>
<evidence type="ECO:0000256" key="2">
    <source>
        <dbReference type="ARBA" id="ARBA00023125"/>
    </source>
</evidence>
<dbReference type="InterPro" id="IPR018060">
    <property type="entry name" value="HTH_AraC"/>
</dbReference>
<evidence type="ECO:0000256" key="1">
    <source>
        <dbReference type="ARBA" id="ARBA00023015"/>
    </source>
</evidence>
<evidence type="ECO:0000256" key="3">
    <source>
        <dbReference type="ARBA" id="ARBA00023163"/>
    </source>
</evidence>
<evidence type="ECO:0000313" key="6">
    <source>
        <dbReference type="Proteomes" id="UP000800303"/>
    </source>
</evidence>
<evidence type="ECO:0000313" key="5">
    <source>
        <dbReference type="EMBL" id="NGZ77197.1"/>
    </source>
</evidence>
<accession>A0ABX0F8A6</accession>
<dbReference type="Gene3D" id="1.10.10.60">
    <property type="entry name" value="Homeodomain-like"/>
    <property type="match status" value="2"/>
</dbReference>
<dbReference type="InterPro" id="IPR009057">
    <property type="entry name" value="Homeodomain-like_sf"/>
</dbReference>
<dbReference type="InterPro" id="IPR050959">
    <property type="entry name" value="MarA-like"/>
</dbReference>
<dbReference type="PRINTS" id="PR00032">
    <property type="entry name" value="HTHARAC"/>
</dbReference>
<evidence type="ECO:0000259" key="4">
    <source>
        <dbReference type="PROSITE" id="PS01124"/>
    </source>
</evidence>
<dbReference type="Gene3D" id="3.20.80.10">
    <property type="entry name" value="Regulatory factor, effector binding domain"/>
    <property type="match status" value="1"/>
</dbReference>
<dbReference type="PANTHER" id="PTHR47504">
    <property type="entry name" value="RIGHT ORIGIN-BINDING PROTEIN"/>
    <property type="match status" value="1"/>
</dbReference>
<keyword evidence="1" id="KW-0805">Transcription regulation</keyword>
<keyword evidence="6" id="KW-1185">Reference proteome</keyword>
<dbReference type="PANTHER" id="PTHR47504:SF6">
    <property type="entry name" value="ARAC-FAMILY TRANSCRIPTIONAL REGULATOR"/>
    <property type="match status" value="1"/>
</dbReference>
<keyword evidence="3" id="KW-0804">Transcription</keyword>
<proteinExistence type="predicted"/>
<comment type="caution">
    <text evidence="5">The sequence shown here is derived from an EMBL/GenBank/DDBJ whole genome shotgun (WGS) entry which is preliminary data.</text>
</comment>
<dbReference type="EMBL" id="JAAFGS010000007">
    <property type="protein sequence ID" value="NGZ77197.1"/>
    <property type="molecule type" value="Genomic_DNA"/>
</dbReference>
<dbReference type="SUPFAM" id="SSF46689">
    <property type="entry name" value="Homeodomain-like"/>
    <property type="match status" value="2"/>
</dbReference>
<sequence>MREYEWNERVQEMIGWVERHIGEPSSLSSMSEQLGYSPFYCTRHFHRLTGMTLRDYVRLRRISLAALELRDTEKRVLDIAVEYGFSSHEAMTRAFRRTFGVTPQEYRREPRPIPLTVRAEVFSPYHYGLKERNEMGEKGSRQAEIRTEFIPAHRFIGIWDEEARNYGDFWQRGHDCDEVSGTIESLSNETLEGQIGHTAGWTQAGGPDRPDGPRGYLYGIPVPADYEGAVPEGMELRDVPASEYLVFFHPPYDYLKENGEVQRTVEEAAWNCDPAPLGYSWNDEAGLQNYQRHFPEGYGYAVLRPVKKESGQS</sequence>
<feature type="domain" description="HTH araC/xylS-type" evidence="4">
    <location>
        <begin position="11"/>
        <end position="109"/>
    </location>
</feature>
<dbReference type="InterPro" id="IPR011256">
    <property type="entry name" value="Reg_factor_effector_dom_sf"/>
</dbReference>
<reference evidence="5 6" key="1">
    <citation type="submission" date="2020-01" db="EMBL/GenBank/DDBJ databases">
        <title>Polyphasic characterisation and genomic insights into a novel alkali tolerant bacterium VR-M41.</title>
        <authorList>
            <person name="Vemuluri V.R."/>
        </authorList>
    </citation>
    <scope>NUCLEOTIDE SEQUENCE [LARGE SCALE GENOMIC DNA]</scope>
    <source>
        <strain evidence="5 6">VR-M41</strain>
    </source>
</reference>
<protein>
    <submittedName>
        <fullName evidence="5">AraC family transcriptional regulator</fullName>
    </submittedName>
</protein>